<dbReference type="OrthoDB" id="10061064at2759"/>
<keyword evidence="4" id="KW-1185">Reference proteome</keyword>
<dbReference type="GO" id="GO:0031144">
    <property type="term" value="P:proteasome localization"/>
    <property type="evidence" value="ECO:0007669"/>
    <property type="project" value="UniProtKB-UniRule"/>
</dbReference>
<dbReference type="GO" id="GO:0005737">
    <property type="term" value="C:cytoplasm"/>
    <property type="evidence" value="ECO:0007669"/>
    <property type="project" value="UniProtKB-SubCell"/>
</dbReference>
<dbReference type="InterPro" id="IPR038422">
    <property type="entry name" value="Cut8/Sts1_sf"/>
</dbReference>
<dbReference type="Pfam" id="PF08559">
    <property type="entry name" value="Cut8"/>
    <property type="match status" value="1"/>
</dbReference>
<keyword evidence="1" id="KW-0539">Nucleus</keyword>
<dbReference type="GO" id="GO:0071630">
    <property type="term" value="P:nuclear protein quality control by the ubiquitin-proteasome system"/>
    <property type="evidence" value="ECO:0007669"/>
    <property type="project" value="UniProtKB-UniRule"/>
</dbReference>
<comment type="function">
    <text evidence="1">Involved in ubiquitin-mediated protein degradation. Regulatory factor in the ubiquitin/proteasome pathway that controls the turnover of proteasome substrates. Targets proteasomes to the nucleus and facilitates the degradation of nuclear proteins.</text>
</comment>
<dbReference type="InterPro" id="IPR013868">
    <property type="entry name" value="Cut8/Sts1_fam"/>
</dbReference>
<comment type="subcellular location">
    <subcellularLocation>
        <location evidence="1">Cytoplasm</location>
    </subcellularLocation>
    <subcellularLocation>
        <location evidence="1">Nucleus</location>
    </subcellularLocation>
</comment>
<protein>
    <recommendedName>
        <fullName evidence="1">Tethering factor for nuclear proteasome STS1</fullName>
    </recommendedName>
</protein>
<organism evidence="3 4">
    <name type="scientific">Cryptococcus depauperatus CBS 7841</name>
    <dbReference type="NCBI Taxonomy" id="1295531"/>
    <lineage>
        <taxon>Eukaryota</taxon>
        <taxon>Fungi</taxon>
        <taxon>Dikarya</taxon>
        <taxon>Basidiomycota</taxon>
        <taxon>Agaricomycotina</taxon>
        <taxon>Tremellomycetes</taxon>
        <taxon>Tremellales</taxon>
        <taxon>Cryptococcaceae</taxon>
        <taxon>Cryptococcus</taxon>
    </lineage>
</organism>
<proteinExistence type="inferred from homology"/>
<reference evidence="3" key="1">
    <citation type="submission" date="2016-06" db="EMBL/GenBank/DDBJ databases">
        <authorList>
            <person name="Cuomo C."/>
            <person name="Litvintseva A."/>
            <person name="Heitman J."/>
            <person name="Chen Y."/>
            <person name="Sun S."/>
            <person name="Springer D."/>
            <person name="Dromer F."/>
            <person name="Young S."/>
            <person name="Zeng Q."/>
            <person name="Chapman S."/>
            <person name="Gujja S."/>
            <person name="Saif S."/>
            <person name="Birren B."/>
        </authorList>
    </citation>
    <scope>NUCLEOTIDE SEQUENCE</scope>
    <source>
        <strain evidence="3">CBS 7841</strain>
    </source>
</reference>
<sequence length="397" mass="43402">MAYPIAQQAPPSLAFPFASRPSPLSFNFGLPSTPATSPHKSITHNLPTFSSGCTPHACYNSSATATPTHLSLKRARRSLSPSTSPPASRSQQTSKKLNKHESSIIAQRTIQTTSDRATKPIKRTKLQVLHVEPQPDNAIDPGIMLATMPPSAHLPILLQLLRDNPSLSQSVLSMIPRPDLKTYVKELDGKFAELERTTGRLSSPLPFSGALSEARRWDRATSTVEEYCHMVSTYVQYALSHPQKGAIGTQALFTFLQPITFHLIAILALIPSPARLDQSSLPCPAPLVLNFAKMLLSAWSSWISELSSDVNDKGEMHPHSTVTHWAETLDQVALGSFIGQTVTISSMGHWSSSTPDSGLPQRESALVVSFREAFSSMRDEFLAQVGWLIGRQKVMSM</sequence>
<dbReference type="Proteomes" id="UP000094043">
    <property type="component" value="Chromosome 6"/>
</dbReference>
<dbReference type="RefSeq" id="XP_066070565.1">
    <property type="nucleotide sequence ID" value="XM_066214468.1"/>
</dbReference>
<dbReference type="GO" id="GO:0015031">
    <property type="term" value="P:protein transport"/>
    <property type="evidence" value="ECO:0007669"/>
    <property type="project" value="UniProtKB-UniRule"/>
</dbReference>
<evidence type="ECO:0000313" key="4">
    <source>
        <dbReference type="Proteomes" id="UP000094043"/>
    </source>
</evidence>
<keyword evidence="1" id="KW-0653">Protein transport</keyword>
<dbReference type="AlphaFoldDB" id="A0A1E3I1H8"/>
<dbReference type="Gene3D" id="1.20.58.1590">
    <property type="entry name" value="Tethering factor for nuclear proteasome Cut8/Sts1"/>
    <property type="match status" value="1"/>
</dbReference>
<name>A0A1E3I1H8_9TREE</name>
<dbReference type="GO" id="GO:0005634">
    <property type="term" value="C:nucleus"/>
    <property type="evidence" value="ECO:0007669"/>
    <property type="project" value="UniProtKB-SubCell"/>
</dbReference>
<dbReference type="VEuPathDB" id="FungiDB:L203_05566"/>
<dbReference type="EMBL" id="CP143789">
    <property type="protein sequence ID" value="WVN89865.1"/>
    <property type="molecule type" value="Genomic_DNA"/>
</dbReference>
<comment type="similarity">
    <text evidence="1">Belongs to the cut8/STS1 family.</text>
</comment>
<keyword evidence="1" id="KW-0813">Transport</keyword>
<reference evidence="3" key="2">
    <citation type="journal article" date="2022" name="Elife">
        <title>Obligate sexual reproduction of a homothallic fungus closely related to the Cryptococcus pathogenic species complex.</title>
        <authorList>
            <person name="Passer A.R."/>
            <person name="Clancey S.A."/>
            <person name="Shea T."/>
            <person name="David-Palma M."/>
            <person name="Averette A.F."/>
            <person name="Boekhout T."/>
            <person name="Porcel B.M."/>
            <person name="Nowrousian M."/>
            <person name="Cuomo C.A."/>
            <person name="Sun S."/>
            <person name="Heitman J."/>
            <person name="Coelho M.A."/>
        </authorList>
    </citation>
    <scope>NUCLEOTIDE SEQUENCE</scope>
    <source>
        <strain evidence="3">CBS 7841</strain>
    </source>
</reference>
<evidence type="ECO:0000256" key="2">
    <source>
        <dbReference type="SAM" id="MobiDB-lite"/>
    </source>
</evidence>
<accession>A0A1E3I1H8</accession>
<comment type="subunit">
    <text evidence="1">Binds the proteasome.</text>
</comment>
<feature type="compositionally biased region" description="Polar residues" evidence="2">
    <location>
        <begin position="79"/>
        <end position="95"/>
    </location>
</feature>
<reference evidence="3" key="3">
    <citation type="submission" date="2024-01" db="EMBL/GenBank/DDBJ databases">
        <authorList>
            <person name="Coelho M.A."/>
            <person name="David-Palma M."/>
            <person name="Shea T."/>
            <person name="Sun S."/>
            <person name="Cuomo C.A."/>
            <person name="Heitman J."/>
        </authorList>
    </citation>
    <scope>NUCLEOTIDE SEQUENCE</scope>
    <source>
        <strain evidence="3">CBS 7841</strain>
    </source>
</reference>
<feature type="region of interest" description="Disordered" evidence="2">
    <location>
        <begin position="69"/>
        <end position="106"/>
    </location>
</feature>
<dbReference type="KEGG" id="cdep:91089304"/>
<dbReference type="GeneID" id="91089304"/>
<keyword evidence="1" id="KW-0963">Cytoplasm</keyword>
<evidence type="ECO:0000256" key="1">
    <source>
        <dbReference type="RuleBase" id="RU368013"/>
    </source>
</evidence>
<evidence type="ECO:0000313" key="3">
    <source>
        <dbReference type="EMBL" id="WVN89865.1"/>
    </source>
</evidence>
<gene>
    <name evidence="3" type="ORF">L203_105095</name>
</gene>